<reference evidence="2" key="1">
    <citation type="submission" date="2015-04" db="UniProtKB">
        <authorList>
            <consortium name="EnsemblPlants"/>
        </authorList>
    </citation>
    <scope>IDENTIFICATION</scope>
</reference>
<feature type="region of interest" description="Disordered" evidence="1">
    <location>
        <begin position="147"/>
        <end position="173"/>
    </location>
</feature>
<evidence type="ECO:0000256" key="1">
    <source>
        <dbReference type="SAM" id="MobiDB-lite"/>
    </source>
</evidence>
<dbReference type="Proteomes" id="UP000008021">
    <property type="component" value="Chromosome 1"/>
</dbReference>
<accession>A0A0E0C6I3</accession>
<keyword evidence="3" id="KW-1185">Reference proteome</keyword>
<dbReference type="AlphaFoldDB" id="A0A0E0C6I3"/>
<dbReference type="EnsemblPlants" id="OMERI01G25220.1">
    <property type="protein sequence ID" value="OMERI01G25220.1"/>
    <property type="gene ID" value="OMERI01G25220"/>
</dbReference>
<proteinExistence type="predicted"/>
<organism evidence="2">
    <name type="scientific">Oryza meridionalis</name>
    <dbReference type="NCBI Taxonomy" id="40149"/>
    <lineage>
        <taxon>Eukaryota</taxon>
        <taxon>Viridiplantae</taxon>
        <taxon>Streptophyta</taxon>
        <taxon>Embryophyta</taxon>
        <taxon>Tracheophyta</taxon>
        <taxon>Spermatophyta</taxon>
        <taxon>Magnoliopsida</taxon>
        <taxon>Liliopsida</taxon>
        <taxon>Poales</taxon>
        <taxon>Poaceae</taxon>
        <taxon>BOP clade</taxon>
        <taxon>Oryzoideae</taxon>
        <taxon>Oryzeae</taxon>
        <taxon>Oryzinae</taxon>
        <taxon>Oryza</taxon>
    </lineage>
</organism>
<feature type="compositionally biased region" description="Low complexity" evidence="1">
    <location>
        <begin position="147"/>
        <end position="158"/>
    </location>
</feature>
<protein>
    <submittedName>
        <fullName evidence="2">Uncharacterized protein</fullName>
    </submittedName>
</protein>
<dbReference type="Gramene" id="OMERI01G25220.1">
    <property type="protein sequence ID" value="OMERI01G25220.1"/>
    <property type="gene ID" value="OMERI01G25220"/>
</dbReference>
<dbReference type="HOGENOM" id="CLU_1550003_0_0_1"/>
<evidence type="ECO:0000313" key="3">
    <source>
        <dbReference type="Proteomes" id="UP000008021"/>
    </source>
</evidence>
<sequence>MTCKFDSICMDNHLRWDFGDSQSEPSICSRRIAICIIPGGRVGLEHFHAIEPHNTEPQSRGRGILQYRTTQPWGHFHKHLAGTGNGAAFSTGRSRATASPLTGDEVGGRLMRARTLNSINKSRPPKLEVRRGRSVFPMAGRSIAASSMRRARAGAPPACISAPSVRPAASTRP</sequence>
<evidence type="ECO:0000313" key="2">
    <source>
        <dbReference type="EnsemblPlants" id="OMERI01G25220.1"/>
    </source>
</evidence>
<name>A0A0E0C6I3_9ORYZ</name>
<reference evidence="2" key="2">
    <citation type="submission" date="2018-05" db="EMBL/GenBank/DDBJ databases">
        <title>OmerRS3 (Oryza meridionalis Reference Sequence Version 3).</title>
        <authorList>
            <person name="Zhang J."/>
            <person name="Kudrna D."/>
            <person name="Lee S."/>
            <person name="Talag J."/>
            <person name="Welchert J."/>
            <person name="Wing R.A."/>
        </authorList>
    </citation>
    <scope>NUCLEOTIDE SEQUENCE [LARGE SCALE GENOMIC DNA]</scope>
    <source>
        <strain evidence="2">cv. OR44</strain>
    </source>
</reference>